<name>A0ABR3FPU0_9AGAR</name>
<protein>
    <recommendedName>
        <fullName evidence="4">Ricin B lectin domain-containing protein</fullName>
    </recommendedName>
</protein>
<proteinExistence type="predicted"/>
<evidence type="ECO:0000313" key="3">
    <source>
        <dbReference type="Proteomes" id="UP001465976"/>
    </source>
</evidence>
<accession>A0ABR3FPU0</accession>
<feature type="signal peptide" evidence="1">
    <location>
        <begin position="1"/>
        <end position="16"/>
    </location>
</feature>
<comment type="caution">
    <text evidence="2">The sequence shown here is derived from an EMBL/GenBank/DDBJ whole genome shotgun (WGS) entry which is preliminary data.</text>
</comment>
<sequence>MRSILSTSLLIAAATANPLLASRDDTCCPNFKGATIAIIGVTGPYHPFDANEWAWHVEQNGQWPPAYVIKNIASGKVVTQAAGGSYFLDDPAPSGPISAQLFAISCATCDPNADSGPERAIATRCTIAPQSKDGFCTTAVGENYAVAEPCNGSNNQQFTFATFN</sequence>
<organism evidence="2 3">
    <name type="scientific">Marasmius crinis-equi</name>
    <dbReference type="NCBI Taxonomy" id="585013"/>
    <lineage>
        <taxon>Eukaryota</taxon>
        <taxon>Fungi</taxon>
        <taxon>Dikarya</taxon>
        <taxon>Basidiomycota</taxon>
        <taxon>Agaricomycotina</taxon>
        <taxon>Agaricomycetes</taxon>
        <taxon>Agaricomycetidae</taxon>
        <taxon>Agaricales</taxon>
        <taxon>Marasmiineae</taxon>
        <taxon>Marasmiaceae</taxon>
        <taxon>Marasmius</taxon>
    </lineage>
</organism>
<keyword evidence="1" id="KW-0732">Signal</keyword>
<dbReference type="InterPro" id="IPR035992">
    <property type="entry name" value="Ricin_B-like_lectins"/>
</dbReference>
<evidence type="ECO:0000256" key="1">
    <source>
        <dbReference type="SAM" id="SignalP"/>
    </source>
</evidence>
<dbReference type="Proteomes" id="UP001465976">
    <property type="component" value="Unassembled WGS sequence"/>
</dbReference>
<evidence type="ECO:0000313" key="2">
    <source>
        <dbReference type="EMBL" id="KAL0577454.1"/>
    </source>
</evidence>
<reference evidence="2 3" key="1">
    <citation type="submission" date="2024-02" db="EMBL/GenBank/DDBJ databases">
        <title>A draft genome for the cacao thread blight pathogen Marasmius crinis-equi.</title>
        <authorList>
            <person name="Cohen S.P."/>
            <person name="Baruah I.K."/>
            <person name="Amoako-Attah I."/>
            <person name="Bukari Y."/>
            <person name="Meinhardt L.W."/>
            <person name="Bailey B.A."/>
        </authorList>
    </citation>
    <scope>NUCLEOTIDE SEQUENCE [LARGE SCALE GENOMIC DNA]</scope>
    <source>
        <strain evidence="2 3">GH-76</strain>
    </source>
</reference>
<keyword evidence="3" id="KW-1185">Reference proteome</keyword>
<feature type="chain" id="PRO_5046028404" description="Ricin B lectin domain-containing protein" evidence="1">
    <location>
        <begin position="17"/>
        <end position="164"/>
    </location>
</feature>
<dbReference type="EMBL" id="JBAHYK010000154">
    <property type="protein sequence ID" value="KAL0577454.1"/>
    <property type="molecule type" value="Genomic_DNA"/>
</dbReference>
<gene>
    <name evidence="2" type="ORF">V5O48_004523</name>
</gene>
<dbReference type="SUPFAM" id="SSF50370">
    <property type="entry name" value="Ricin B-like lectins"/>
    <property type="match status" value="1"/>
</dbReference>
<evidence type="ECO:0008006" key="4">
    <source>
        <dbReference type="Google" id="ProtNLM"/>
    </source>
</evidence>